<comment type="caution">
    <text evidence="11">The sequence shown here is derived from an EMBL/GenBank/DDBJ whole genome shotgun (WGS) entry which is preliminary data.</text>
</comment>
<dbReference type="PROSITE" id="PS51935">
    <property type="entry name" value="NLPC_P60"/>
    <property type="match status" value="1"/>
</dbReference>
<feature type="compositionally biased region" description="Polar residues" evidence="7">
    <location>
        <begin position="76"/>
        <end position="92"/>
    </location>
</feature>
<evidence type="ECO:0000256" key="2">
    <source>
        <dbReference type="ARBA" id="ARBA00022670"/>
    </source>
</evidence>
<dbReference type="Pfam" id="PF00877">
    <property type="entry name" value="NLPC_P60"/>
    <property type="match status" value="1"/>
</dbReference>
<feature type="domain" description="NlpC/P60" evidence="10">
    <location>
        <begin position="226"/>
        <end position="349"/>
    </location>
</feature>
<sequence>MNKTKVVTAVCGSLIGASLWGSSVFADELHKVKSGETLWRISTKYDTSVSEIKTWNNLDSNLIRVGQTLVVDKGSDTTPQSQPEKTEDVSTTSYKVKSGDSLWAIATRYGLSVSELKALNGLTSNVIYSGQNLTLTGEASQTKPTSSDEKETSDEQKSEPKQETNDTYTVKSGDSLWVIATKYGMSVSHLKKLNDLSSNVIYSGQKLKVSGEVTSSPTQTSTNNNAVSNSGLIDAAKKHIGTPYQWGGTSPAGFDCSGFLQYVFAQEGVSIPRTVASIYADSRMDSVSGSNRQVGDLVFFETYKPGASHAGIYVGNNSFIHTGSTNGVEISSLSSNYWSQRYIGTKRLSH</sequence>
<dbReference type="InterPro" id="IPR036779">
    <property type="entry name" value="LysM_dom_sf"/>
</dbReference>
<keyword evidence="2" id="KW-0645">Protease</keyword>
<dbReference type="InterPro" id="IPR000064">
    <property type="entry name" value="NLP_P60_dom"/>
</dbReference>
<feature type="domain" description="LysM" evidence="9">
    <location>
        <begin position="28"/>
        <end position="71"/>
    </location>
</feature>
<evidence type="ECO:0000256" key="1">
    <source>
        <dbReference type="ARBA" id="ARBA00007074"/>
    </source>
</evidence>
<feature type="region of interest" description="Disordered" evidence="7">
    <location>
        <begin position="73"/>
        <end position="92"/>
    </location>
</feature>
<evidence type="ECO:0000259" key="10">
    <source>
        <dbReference type="PROSITE" id="PS51935"/>
    </source>
</evidence>
<dbReference type="Pfam" id="PF01476">
    <property type="entry name" value="LysM"/>
    <property type="match status" value="3"/>
</dbReference>
<dbReference type="PANTHER" id="PTHR47053">
    <property type="entry name" value="MUREIN DD-ENDOPEPTIDASE MEPH-RELATED"/>
    <property type="match status" value="1"/>
</dbReference>
<proteinExistence type="inferred from homology"/>
<dbReference type="Gene3D" id="3.10.350.10">
    <property type="entry name" value="LysM domain"/>
    <property type="match status" value="3"/>
</dbReference>
<dbReference type="SUPFAM" id="SSF54001">
    <property type="entry name" value="Cysteine proteinases"/>
    <property type="match status" value="1"/>
</dbReference>
<dbReference type="Proteomes" id="UP000447393">
    <property type="component" value="Unassembled WGS sequence"/>
</dbReference>
<feature type="compositionally biased region" description="Basic and acidic residues" evidence="7">
    <location>
        <begin position="146"/>
        <end position="164"/>
    </location>
</feature>
<dbReference type="SMART" id="SM00257">
    <property type="entry name" value="LysM"/>
    <property type="match status" value="3"/>
</dbReference>
<evidence type="ECO:0000313" key="11">
    <source>
        <dbReference type="EMBL" id="MYL51043.1"/>
    </source>
</evidence>
<dbReference type="GO" id="GO:0008234">
    <property type="term" value="F:cysteine-type peptidase activity"/>
    <property type="evidence" value="ECO:0007669"/>
    <property type="project" value="UniProtKB-KW"/>
</dbReference>
<evidence type="ECO:0000256" key="6">
    <source>
        <dbReference type="ARBA" id="ARBA00022807"/>
    </source>
</evidence>
<dbReference type="CDD" id="cd00118">
    <property type="entry name" value="LysM"/>
    <property type="match status" value="3"/>
</dbReference>
<dbReference type="SUPFAM" id="SSF54106">
    <property type="entry name" value="LysM domain"/>
    <property type="match status" value="3"/>
</dbReference>
<dbReference type="PANTHER" id="PTHR47053:SF1">
    <property type="entry name" value="MUREIN DD-ENDOPEPTIDASE MEPH-RELATED"/>
    <property type="match status" value="1"/>
</dbReference>
<dbReference type="InterPro" id="IPR038765">
    <property type="entry name" value="Papain-like_cys_pep_sf"/>
</dbReference>
<keyword evidence="4" id="KW-0677">Repeat</keyword>
<keyword evidence="3 8" id="KW-0732">Signal</keyword>
<dbReference type="GO" id="GO:0006508">
    <property type="term" value="P:proteolysis"/>
    <property type="evidence" value="ECO:0007669"/>
    <property type="project" value="UniProtKB-KW"/>
</dbReference>
<reference evidence="11 12" key="1">
    <citation type="submission" date="2019-11" db="EMBL/GenBank/DDBJ databases">
        <title>Genome sequences of 17 halophilic strains isolated from different environments.</title>
        <authorList>
            <person name="Furrow R.E."/>
        </authorList>
    </citation>
    <scope>NUCLEOTIDE SEQUENCE [LARGE SCALE GENOMIC DNA]</scope>
    <source>
        <strain evidence="11 12">22505_10_Sand</strain>
    </source>
</reference>
<name>A0A845E8N4_9BACI</name>
<feature type="domain" description="LysM" evidence="9">
    <location>
        <begin position="92"/>
        <end position="135"/>
    </location>
</feature>
<feature type="domain" description="LysM" evidence="9">
    <location>
        <begin position="166"/>
        <end position="209"/>
    </location>
</feature>
<feature type="signal peptide" evidence="8">
    <location>
        <begin position="1"/>
        <end position="26"/>
    </location>
</feature>
<evidence type="ECO:0000256" key="3">
    <source>
        <dbReference type="ARBA" id="ARBA00022729"/>
    </source>
</evidence>
<evidence type="ECO:0000256" key="8">
    <source>
        <dbReference type="SAM" id="SignalP"/>
    </source>
</evidence>
<gene>
    <name evidence="11" type="ORF">GLV98_16225</name>
</gene>
<dbReference type="Gene3D" id="3.90.1720.10">
    <property type="entry name" value="endopeptidase domain like (from Nostoc punctiforme)"/>
    <property type="match status" value="1"/>
</dbReference>
<dbReference type="InterPro" id="IPR018392">
    <property type="entry name" value="LysM"/>
</dbReference>
<comment type="similarity">
    <text evidence="1">Belongs to the peptidase C40 family.</text>
</comment>
<accession>A0A845E8N4</accession>
<dbReference type="OrthoDB" id="9813368at2"/>
<keyword evidence="6" id="KW-0788">Thiol protease</keyword>
<dbReference type="InterPro" id="IPR051202">
    <property type="entry name" value="Peptidase_C40"/>
</dbReference>
<organism evidence="11 12">
    <name type="scientific">Halobacillus litoralis</name>
    <dbReference type="NCBI Taxonomy" id="45668"/>
    <lineage>
        <taxon>Bacteria</taxon>
        <taxon>Bacillati</taxon>
        <taxon>Bacillota</taxon>
        <taxon>Bacilli</taxon>
        <taxon>Bacillales</taxon>
        <taxon>Bacillaceae</taxon>
        <taxon>Halobacillus</taxon>
    </lineage>
</organism>
<dbReference type="AlphaFoldDB" id="A0A845E8N4"/>
<dbReference type="PROSITE" id="PS51782">
    <property type="entry name" value="LYSM"/>
    <property type="match status" value="3"/>
</dbReference>
<evidence type="ECO:0000256" key="5">
    <source>
        <dbReference type="ARBA" id="ARBA00022801"/>
    </source>
</evidence>
<feature type="region of interest" description="Disordered" evidence="7">
    <location>
        <begin position="137"/>
        <end position="168"/>
    </location>
</feature>
<evidence type="ECO:0000313" key="12">
    <source>
        <dbReference type="Proteomes" id="UP000447393"/>
    </source>
</evidence>
<feature type="chain" id="PRO_5032298381" evidence="8">
    <location>
        <begin position="27"/>
        <end position="350"/>
    </location>
</feature>
<protein>
    <submittedName>
        <fullName evidence="11">LysM peptidoglycan-binding domain-containing protein</fullName>
    </submittedName>
</protein>
<dbReference type="RefSeq" id="WP_160917110.1">
    <property type="nucleotide sequence ID" value="NZ_WMEZ01000007.1"/>
</dbReference>
<dbReference type="EMBL" id="WMEZ01000007">
    <property type="protein sequence ID" value="MYL51043.1"/>
    <property type="molecule type" value="Genomic_DNA"/>
</dbReference>
<evidence type="ECO:0000256" key="4">
    <source>
        <dbReference type="ARBA" id="ARBA00022737"/>
    </source>
</evidence>
<evidence type="ECO:0000259" key="9">
    <source>
        <dbReference type="PROSITE" id="PS51782"/>
    </source>
</evidence>
<keyword evidence="5" id="KW-0378">Hydrolase</keyword>
<evidence type="ECO:0000256" key="7">
    <source>
        <dbReference type="SAM" id="MobiDB-lite"/>
    </source>
</evidence>